<name>A0A428Z230_KIBAR</name>
<proteinExistence type="predicted"/>
<evidence type="ECO:0000313" key="2">
    <source>
        <dbReference type="EMBL" id="RSM79368.1"/>
    </source>
</evidence>
<dbReference type="EMBL" id="QHKI01000033">
    <property type="protein sequence ID" value="RSM79368.1"/>
    <property type="molecule type" value="Genomic_DNA"/>
</dbReference>
<comment type="caution">
    <text evidence="2">The sequence shown here is derived from an EMBL/GenBank/DDBJ whole genome shotgun (WGS) entry which is preliminary data.</text>
</comment>
<gene>
    <name evidence="2" type="ORF">DMH04_31955</name>
</gene>
<protein>
    <submittedName>
        <fullName evidence="2">Uncharacterized protein</fullName>
    </submittedName>
</protein>
<evidence type="ECO:0000313" key="3">
    <source>
        <dbReference type="Proteomes" id="UP000287547"/>
    </source>
</evidence>
<accession>A0A428Z230</accession>
<reference evidence="2 3" key="1">
    <citation type="submission" date="2018-05" db="EMBL/GenBank/DDBJ databases">
        <title>Evolution of GPA BGCs.</title>
        <authorList>
            <person name="Waglechner N."/>
            <person name="Wright G.D."/>
        </authorList>
    </citation>
    <scope>NUCLEOTIDE SEQUENCE [LARGE SCALE GENOMIC DNA]</scope>
    <source>
        <strain evidence="2 3">A82846</strain>
    </source>
</reference>
<organism evidence="2 3">
    <name type="scientific">Kibdelosporangium aridum</name>
    <dbReference type="NCBI Taxonomy" id="2030"/>
    <lineage>
        <taxon>Bacteria</taxon>
        <taxon>Bacillati</taxon>
        <taxon>Actinomycetota</taxon>
        <taxon>Actinomycetes</taxon>
        <taxon>Pseudonocardiales</taxon>
        <taxon>Pseudonocardiaceae</taxon>
        <taxon>Kibdelosporangium</taxon>
    </lineage>
</organism>
<evidence type="ECO:0000256" key="1">
    <source>
        <dbReference type="SAM" id="MobiDB-lite"/>
    </source>
</evidence>
<feature type="region of interest" description="Disordered" evidence="1">
    <location>
        <begin position="80"/>
        <end position="107"/>
    </location>
</feature>
<dbReference type="Proteomes" id="UP000287547">
    <property type="component" value="Unassembled WGS sequence"/>
</dbReference>
<sequence>MKIDLAQVQAAEQVVDNALAEMETITKRILDQAGMSEVAMKAPAGQVTSTTFNELGGGGRALAETLGQLKTDLGKLRQVAMEGSDQATQAARGGASGGTSGAVYDGM</sequence>
<dbReference type="AlphaFoldDB" id="A0A428Z230"/>